<feature type="non-terminal residue" evidence="4">
    <location>
        <position position="1"/>
    </location>
</feature>
<dbReference type="Gene3D" id="3.30.40.10">
    <property type="entry name" value="Zinc/RING finger domain, C3HC4 (zinc finger)"/>
    <property type="match status" value="1"/>
</dbReference>
<dbReference type="SUPFAM" id="SSF57850">
    <property type="entry name" value="RING/U-box"/>
    <property type="match status" value="1"/>
</dbReference>
<dbReference type="AlphaFoldDB" id="A0A131Y540"/>
<sequence>CGHFFCPDCYYIIMEETPPKCPLDDIDFKRKTSCCLPEGSLSRSRVRCPNSAYGCKEEFQLDSMNYHVGCCRFYPLPCIKCGDTVGYKNLVSHLLHSCKFRGNETADPEPAVLDAVE</sequence>
<accession>A0A131Y540</accession>
<keyword evidence="3" id="KW-0862">Zinc</keyword>
<dbReference type="SUPFAM" id="SSF49599">
    <property type="entry name" value="TRAF domain-like"/>
    <property type="match status" value="1"/>
</dbReference>
<evidence type="ECO:0000256" key="3">
    <source>
        <dbReference type="ARBA" id="ARBA00022833"/>
    </source>
</evidence>
<evidence type="ECO:0000256" key="2">
    <source>
        <dbReference type="ARBA" id="ARBA00022771"/>
    </source>
</evidence>
<organism evidence="4">
    <name type="scientific">Ixodes ricinus</name>
    <name type="common">Common tick</name>
    <name type="synonym">Acarus ricinus</name>
    <dbReference type="NCBI Taxonomy" id="34613"/>
    <lineage>
        <taxon>Eukaryota</taxon>
        <taxon>Metazoa</taxon>
        <taxon>Ecdysozoa</taxon>
        <taxon>Arthropoda</taxon>
        <taxon>Chelicerata</taxon>
        <taxon>Arachnida</taxon>
        <taxon>Acari</taxon>
        <taxon>Parasitiformes</taxon>
        <taxon>Ixodida</taxon>
        <taxon>Ixodoidea</taxon>
        <taxon>Ixodidae</taxon>
        <taxon>Ixodinae</taxon>
        <taxon>Ixodes</taxon>
    </lineage>
</organism>
<reference evidence="4" key="1">
    <citation type="submission" date="2016-02" db="EMBL/GenBank/DDBJ databases">
        <title>RNAseq analyses of the midgut from blood- or serum-fed Ixodes ricinus ticks.</title>
        <authorList>
            <person name="Perner J."/>
            <person name="Provaznik J."/>
            <person name="Schrenkova J."/>
            <person name="Urbanova V."/>
            <person name="Ribeiro J.M."/>
            <person name="Kopacek P."/>
        </authorList>
    </citation>
    <scope>NUCLEOTIDE SEQUENCE</scope>
    <source>
        <tissue evidence="4">Gut</tissue>
    </source>
</reference>
<evidence type="ECO:0000256" key="1">
    <source>
        <dbReference type="ARBA" id="ARBA00022723"/>
    </source>
</evidence>
<keyword evidence="2" id="KW-0863">Zinc-finger</keyword>
<dbReference type="PROSITE" id="PS00518">
    <property type="entry name" value="ZF_RING_1"/>
    <property type="match status" value="1"/>
</dbReference>
<protein>
    <submittedName>
        <fullName evidence="4">Putative tnf receptor-associated factor 3</fullName>
    </submittedName>
</protein>
<keyword evidence="4" id="KW-0675">Receptor</keyword>
<dbReference type="EMBL" id="GEFM01001193">
    <property type="protein sequence ID" value="JAP74603.1"/>
    <property type="molecule type" value="mRNA"/>
</dbReference>
<proteinExistence type="evidence at transcript level"/>
<dbReference type="InterPro" id="IPR017907">
    <property type="entry name" value="Znf_RING_CS"/>
</dbReference>
<dbReference type="GO" id="GO:0008270">
    <property type="term" value="F:zinc ion binding"/>
    <property type="evidence" value="ECO:0007669"/>
    <property type="project" value="UniProtKB-KW"/>
</dbReference>
<name>A0A131Y540_IXORI</name>
<evidence type="ECO:0000313" key="4">
    <source>
        <dbReference type="EMBL" id="JAP74603.1"/>
    </source>
</evidence>
<dbReference type="InterPro" id="IPR013083">
    <property type="entry name" value="Znf_RING/FYVE/PHD"/>
</dbReference>
<keyword evidence="1" id="KW-0479">Metal-binding</keyword>